<feature type="non-terminal residue" evidence="1">
    <location>
        <position position="251"/>
    </location>
</feature>
<dbReference type="RefSeq" id="WP_039222062.1">
    <property type="nucleotide sequence ID" value="NZ_JWLW01000029.1"/>
</dbReference>
<keyword evidence="2" id="KW-1185">Reference proteome</keyword>
<proteinExistence type="predicted"/>
<dbReference type="AlphaFoldDB" id="A0A0B3YZ90"/>
<accession>A0A0B3YZ90</accession>
<organism evidence="1 2">
    <name type="scientific">Alteromonas marina</name>
    <dbReference type="NCBI Taxonomy" id="203795"/>
    <lineage>
        <taxon>Bacteria</taxon>
        <taxon>Pseudomonadati</taxon>
        <taxon>Pseudomonadota</taxon>
        <taxon>Gammaproteobacteria</taxon>
        <taxon>Alteromonadales</taxon>
        <taxon>Alteromonadaceae</taxon>
        <taxon>Alteromonas/Salinimonas group</taxon>
        <taxon>Alteromonas</taxon>
    </lineage>
</organism>
<sequence length="251" mass="28409">MIIDDIISDIELRGQGGPRSYYAFEAFVQHLLKHHIKAQNKRLSIESEVSKYGDAFAPNGFDEFDGATLIEVKFNLSRLPARYFIEKSIYGLLNEYADSKFEHALFISAKPIPEKFKIRAEEEINTLNLPFKVTLWGPAELNKIAYANRKAVNNIVKNLFALRLSSAISKPSNDWKINREDIIKNLKACYKKGQFSLFLGAGVSSSAGMPDWSKLLSSLFVTYLTQEFGNDIEMGDKDISDLVERLHVPAH</sequence>
<evidence type="ECO:0000313" key="2">
    <source>
        <dbReference type="Proteomes" id="UP000031197"/>
    </source>
</evidence>
<dbReference type="EMBL" id="JWLW01000029">
    <property type="protein sequence ID" value="KHT49609.1"/>
    <property type="molecule type" value="Genomic_DNA"/>
</dbReference>
<name>A0A0B3YZ90_9ALTE</name>
<dbReference type="Proteomes" id="UP000031197">
    <property type="component" value="Unassembled WGS sequence"/>
</dbReference>
<evidence type="ECO:0000313" key="1">
    <source>
        <dbReference type="EMBL" id="KHT49609.1"/>
    </source>
</evidence>
<reference evidence="1 2" key="1">
    <citation type="submission" date="2014-12" db="EMBL/GenBank/DDBJ databases">
        <title>Genome sequencing of Alteromonas marina AD001.</title>
        <authorList>
            <person name="Adrian T.G.S."/>
            <person name="Chan K.G."/>
        </authorList>
    </citation>
    <scope>NUCLEOTIDE SEQUENCE [LARGE SCALE GENOMIC DNA]</scope>
    <source>
        <strain evidence="1 2">AD001</strain>
    </source>
</reference>
<protein>
    <submittedName>
        <fullName evidence="1">Uncharacterized protein</fullName>
    </submittedName>
</protein>
<gene>
    <name evidence="1" type="ORF">RJ41_14065</name>
</gene>
<comment type="caution">
    <text evidence="1">The sequence shown here is derived from an EMBL/GenBank/DDBJ whole genome shotgun (WGS) entry which is preliminary data.</text>
</comment>